<dbReference type="EMBL" id="JAWHTF010000001">
    <property type="protein sequence ID" value="MDU8884817.1"/>
    <property type="molecule type" value="Genomic_DNA"/>
</dbReference>
<name>A0ABU3U3A5_9FLAO</name>
<gene>
    <name evidence="2" type="ORF">RXV94_01510</name>
</gene>
<dbReference type="Pfam" id="PF00583">
    <property type="entry name" value="Acetyltransf_1"/>
    <property type="match status" value="1"/>
</dbReference>
<feature type="domain" description="N-acetyltransferase" evidence="1">
    <location>
        <begin position="5"/>
        <end position="180"/>
    </location>
</feature>
<keyword evidence="3" id="KW-1185">Reference proteome</keyword>
<dbReference type="RefSeq" id="WP_316660590.1">
    <property type="nucleotide sequence ID" value="NZ_JAWHTF010000001.1"/>
</dbReference>
<evidence type="ECO:0000259" key="1">
    <source>
        <dbReference type="PROSITE" id="PS51186"/>
    </source>
</evidence>
<proteinExistence type="predicted"/>
<evidence type="ECO:0000313" key="3">
    <source>
        <dbReference type="Proteomes" id="UP001268651"/>
    </source>
</evidence>
<dbReference type="InterPro" id="IPR000182">
    <property type="entry name" value="GNAT_dom"/>
</dbReference>
<dbReference type="Gene3D" id="3.40.630.30">
    <property type="match status" value="1"/>
</dbReference>
<accession>A0ABU3U3A5</accession>
<dbReference type="GO" id="GO:0016746">
    <property type="term" value="F:acyltransferase activity"/>
    <property type="evidence" value="ECO:0007669"/>
    <property type="project" value="UniProtKB-KW"/>
</dbReference>
<comment type="caution">
    <text evidence="2">The sequence shown here is derived from an EMBL/GenBank/DDBJ whole genome shotgun (WGS) entry which is preliminary data.</text>
</comment>
<dbReference type="CDD" id="cd04301">
    <property type="entry name" value="NAT_SF"/>
    <property type="match status" value="1"/>
</dbReference>
<organism evidence="2 3">
    <name type="scientific">Gilvirhabdus luticola</name>
    <dbReference type="NCBI Taxonomy" id="3079858"/>
    <lineage>
        <taxon>Bacteria</taxon>
        <taxon>Pseudomonadati</taxon>
        <taxon>Bacteroidota</taxon>
        <taxon>Flavobacteriia</taxon>
        <taxon>Flavobacteriales</taxon>
        <taxon>Flavobacteriaceae</taxon>
        <taxon>Gilvirhabdus</taxon>
    </lineage>
</organism>
<protein>
    <submittedName>
        <fullName evidence="2">GNAT family N-acetyltransferase</fullName>
        <ecNumber evidence="2">2.3.1.-</ecNumber>
    </submittedName>
</protein>
<evidence type="ECO:0000313" key="2">
    <source>
        <dbReference type="EMBL" id="MDU8884817.1"/>
    </source>
</evidence>
<keyword evidence="2" id="KW-0808">Transferase</keyword>
<dbReference type="SUPFAM" id="SSF55729">
    <property type="entry name" value="Acyl-CoA N-acyltransferases (Nat)"/>
    <property type="match status" value="1"/>
</dbReference>
<keyword evidence="2" id="KW-0012">Acyltransferase</keyword>
<dbReference type="InterPro" id="IPR016181">
    <property type="entry name" value="Acyl_CoA_acyltransferase"/>
</dbReference>
<dbReference type="Proteomes" id="UP001268651">
    <property type="component" value="Unassembled WGS sequence"/>
</dbReference>
<reference evidence="2 3" key="1">
    <citation type="submission" date="2023-10" db="EMBL/GenBank/DDBJ databases">
        <title>Marimonas sp. nov. isolated from tidal mud flat.</title>
        <authorList>
            <person name="Jaincy N.J."/>
            <person name="Srinivasan S."/>
            <person name="Lee S.-S."/>
        </authorList>
    </citation>
    <scope>NUCLEOTIDE SEQUENCE [LARGE SCALE GENOMIC DNA]</scope>
    <source>
        <strain evidence="2 3">MJ-SS3</strain>
    </source>
</reference>
<sequence length="181" mass="21306">MLKDIIYKRANSDQELHEILLLQSANYLTSVSEEDRIKEGFVTVRHDFNLLKRMNDKCPHILAMHNKKVVGYALCMLKAFKNKIEVLKPMFQQIENCLKSNQAYIVMGQICIDKSYRKQGIFRGLYNEMKQQLRSKFDMVITEVDVANSRSLHAHYAVGFKPLCFYSSNNQDWVLIFWDWS</sequence>
<dbReference type="PROSITE" id="PS51186">
    <property type="entry name" value="GNAT"/>
    <property type="match status" value="1"/>
</dbReference>
<dbReference type="EC" id="2.3.1.-" evidence="2"/>